<dbReference type="AlphaFoldDB" id="A0A5J5E8K4"/>
<protein>
    <recommendedName>
        <fullName evidence="3">YdbS-like PH domain-containing protein</fullName>
    </recommendedName>
</protein>
<feature type="transmembrane region" description="Helical" evidence="2">
    <location>
        <begin position="196"/>
        <end position="221"/>
    </location>
</feature>
<evidence type="ECO:0000256" key="2">
    <source>
        <dbReference type="SAM" id="Phobius"/>
    </source>
</evidence>
<evidence type="ECO:0000313" key="4">
    <source>
        <dbReference type="EMBL" id="KAA8825523.1"/>
    </source>
</evidence>
<reference evidence="4 5" key="1">
    <citation type="journal article" date="2019" name="Syst. Appl. Microbiol.">
        <title>Characterization of Bifidobacterium species in feaces of the Egyptian fruit bat: Description of B. vespertilionis sp. nov. and B. rousetti sp. nov.</title>
        <authorList>
            <person name="Modesto M."/>
            <person name="Satti M."/>
            <person name="Watanabe K."/>
            <person name="Puglisi E."/>
            <person name="Morelli L."/>
            <person name="Huang C.-H."/>
            <person name="Liou J.-S."/>
            <person name="Miyashita M."/>
            <person name="Tamura T."/>
            <person name="Saito S."/>
            <person name="Mori K."/>
            <person name="Huang L."/>
            <person name="Sciavilla P."/>
            <person name="Sandri C."/>
            <person name="Spiezio C."/>
            <person name="Vitali F."/>
            <person name="Cavalieri D."/>
            <person name="Perpetuini G."/>
            <person name="Tofalo R."/>
            <person name="Bonetti A."/>
            <person name="Arita M."/>
            <person name="Mattarelli P."/>
        </authorList>
    </citation>
    <scope>NUCLEOTIDE SEQUENCE [LARGE SCALE GENOMIC DNA]</scope>
    <source>
        <strain evidence="4 5">RST19</strain>
    </source>
</reference>
<evidence type="ECO:0000256" key="1">
    <source>
        <dbReference type="SAM" id="MobiDB-lite"/>
    </source>
</evidence>
<feature type="compositionally biased region" description="Polar residues" evidence="1">
    <location>
        <begin position="148"/>
        <end position="167"/>
    </location>
</feature>
<accession>A0A5J5E8K4</accession>
<keyword evidence="2" id="KW-1133">Transmembrane helix</keyword>
<feature type="domain" description="YdbS-like PH" evidence="3">
    <location>
        <begin position="255"/>
        <end position="330"/>
    </location>
</feature>
<dbReference type="Pfam" id="PF03703">
    <property type="entry name" value="bPH_2"/>
    <property type="match status" value="1"/>
</dbReference>
<feature type="region of interest" description="Disordered" evidence="1">
    <location>
        <begin position="93"/>
        <end position="167"/>
    </location>
</feature>
<organism evidence="4 5">
    <name type="scientific">Bifidobacterium reuteri</name>
    <dbReference type="NCBI Taxonomy" id="983706"/>
    <lineage>
        <taxon>Bacteria</taxon>
        <taxon>Bacillati</taxon>
        <taxon>Actinomycetota</taxon>
        <taxon>Actinomycetes</taxon>
        <taxon>Bifidobacteriales</taxon>
        <taxon>Bifidobacteriaceae</taxon>
        <taxon>Bifidobacterium</taxon>
    </lineage>
</organism>
<gene>
    <name evidence="4" type="ORF">EMO92_05605</name>
</gene>
<dbReference type="EMBL" id="RZUG01000007">
    <property type="protein sequence ID" value="KAA8825523.1"/>
    <property type="molecule type" value="Genomic_DNA"/>
</dbReference>
<proteinExistence type="predicted"/>
<keyword evidence="2" id="KW-0812">Transmembrane</keyword>
<comment type="caution">
    <text evidence="4">The sequence shown here is derived from an EMBL/GenBank/DDBJ whole genome shotgun (WGS) entry which is preliminary data.</text>
</comment>
<feature type="compositionally biased region" description="Polar residues" evidence="1">
    <location>
        <begin position="94"/>
        <end position="108"/>
    </location>
</feature>
<sequence>MAMLAIAATIPASPRVMFFDIVSPNFCLTTPNSMGGIVAYKTSIRPADDGGKNIPYPTQAFMMKTLIHTDQIRIRYGDETSLQGDLMDRRHITQSDTPGNWGNATATGPRQPALPDFRPSEAATSEASLTAPNPDCTNAAEHNPIGTEPTSSHPDNTDGIGTTTQSDVIGTESHCGIQTIPGADGWRPLPPRVRTVWLITEAFQCAIWLAVCGVIAAICLANGWWGFWQRLIIGVAVVYAVLELVSQPLQTKYMYAFTRFRIGECDLATRKGWLFRTSTTTPYTRVQHVDTKQNPVQRHFGLTTVVVHTAADEHEIAALDTAEAERIVALITERVAAAKDDL</sequence>
<evidence type="ECO:0000259" key="3">
    <source>
        <dbReference type="Pfam" id="PF03703"/>
    </source>
</evidence>
<keyword evidence="2" id="KW-0472">Membrane</keyword>
<feature type="compositionally biased region" description="Low complexity" evidence="1">
    <location>
        <begin position="120"/>
        <end position="131"/>
    </location>
</feature>
<evidence type="ECO:0000313" key="5">
    <source>
        <dbReference type="Proteomes" id="UP000326251"/>
    </source>
</evidence>
<dbReference type="InterPro" id="IPR005182">
    <property type="entry name" value="YdbS-like_PH"/>
</dbReference>
<dbReference type="PANTHER" id="PTHR34473:SF3">
    <property type="entry name" value="TRANSMEMBRANE PROTEIN-RELATED"/>
    <property type="match status" value="1"/>
</dbReference>
<name>A0A5J5E8K4_9BIFI</name>
<dbReference type="Proteomes" id="UP000326251">
    <property type="component" value="Unassembled WGS sequence"/>
</dbReference>
<dbReference type="PANTHER" id="PTHR34473">
    <property type="entry name" value="UPF0699 TRANSMEMBRANE PROTEIN YDBS"/>
    <property type="match status" value="1"/>
</dbReference>